<organism evidence="1 2">
    <name type="scientific">Bacteroides cellulosilyticus</name>
    <dbReference type="NCBI Taxonomy" id="246787"/>
    <lineage>
        <taxon>Bacteria</taxon>
        <taxon>Pseudomonadati</taxon>
        <taxon>Bacteroidota</taxon>
        <taxon>Bacteroidia</taxon>
        <taxon>Bacteroidales</taxon>
        <taxon>Bacteroidaceae</taxon>
        <taxon>Bacteroides</taxon>
    </lineage>
</organism>
<comment type="caution">
    <text evidence="1">The sequence shown here is derived from an EMBL/GenBank/DDBJ whole genome shotgun (WGS) entry which is preliminary data.</text>
</comment>
<accession>A0A5M6AC62</accession>
<proteinExistence type="predicted"/>
<reference evidence="1 2" key="1">
    <citation type="journal article" date="2019" name="Nat. Med.">
        <title>A library of human gut bacterial isolates paired with longitudinal multiomics data enables mechanistic microbiome research.</title>
        <authorList>
            <person name="Poyet M."/>
            <person name="Groussin M."/>
            <person name="Gibbons S.M."/>
            <person name="Avila-Pacheco J."/>
            <person name="Jiang X."/>
            <person name="Kearney S.M."/>
            <person name="Perrotta A.R."/>
            <person name="Berdy B."/>
            <person name="Zhao S."/>
            <person name="Lieberman T.D."/>
            <person name="Swanson P.K."/>
            <person name="Smith M."/>
            <person name="Roesemann S."/>
            <person name="Alexander J.E."/>
            <person name="Rich S.A."/>
            <person name="Livny J."/>
            <person name="Vlamakis H."/>
            <person name="Clish C."/>
            <person name="Bullock K."/>
            <person name="Deik A."/>
            <person name="Scott J."/>
            <person name="Pierce K.A."/>
            <person name="Xavier R.J."/>
            <person name="Alm E.J."/>
        </authorList>
    </citation>
    <scope>NUCLEOTIDE SEQUENCE [LARGE SCALE GENOMIC DNA]</scope>
    <source>
        <strain evidence="1 2">BIOML-A7</strain>
    </source>
</reference>
<evidence type="ECO:0000313" key="1">
    <source>
        <dbReference type="EMBL" id="KAA5409337.1"/>
    </source>
</evidence>
<protein>
    <submittedName>
        <fullName evidence="1">Uncharacterized protein</fullName>
    </submittedName>
</protein>
<dbReference type="Proteomes" id="UP000325055">
    <property type="component" value="Unassembled WGS sequence"/>
</dbReference>
<dbReference type="EMBL" id="VVYW01000007">
    <property type="protein sequence ID" value="KAA5409337.1"/>
    <property type="molecule type" value="Genomic_DNA"/>
</dbReference>
<evidence type="ECO:0000313" key="2">
    <source>
        <dbReference type="Proteomes" id="UP000325055"/>
    </source>
</evidence>
<dbReference type="AlphaFoldDB" id="A0A5M6AC62"/>
<sequence length="69" mass="7277">MIVLSVFAFIDRITLIAHCIHIAQSSSLITAQPSGIVVGASTQALSGPGKGRLFERSELEPRPAMAVSE</sequence>
<name>A0A5M6AC62_9BACE</name>
<gene>
    <name evidence="1" type="ORF">F2Y86_09270</name>
</gene>
<dbReference type="RefSeq" id="WP_149949674.1">
    <property type="nucleotide sequence ID" value="NZ_RCXI01000007.1"/>
</dbReference>